<sequence>MHTFCPFKMIIFYQPLIITLVIQDIIDTLILYYKYLSSIIIFIIKIYSRITKYIIVFFLGI</sequence>
<reference evidence="2" key="1">
    <citation type="submission" date="2006-05" db="EMBL/GenBank/DDBJ databases">
        <title>Sequencing of Campylobacter jejuni LL LOS locus.</title>
        <authorList>
            <person name="Jiang H."/>
            <person name="Gu Y."/>
            <person name="Zhang M."/>
            <person name="Zhang J."/>
        </authorList>
    </citation>
    <scope>NUCLEOTIDE SEQUENCE</scope>
    <source>
        <strain evidence="2">LL</strain>
    </source>
</reference>
<dbReference type="AlphaFoldDB" id="Q199X3"/>
<name>Q199X3_CAMJU</name>
<proteinExistence type="predicted"/>
<feature type="transmembrane region" description="Helical" evidence="1">
    <location>
        <begin position="39"/>
        <end position="59"/>
    </location>
</feature>
<evidence type="ECO:0000256" key="1">
    <source>
        <dbReference type="SAM" id="Phobius"/>
    </source>
</evidence>
<dbReference type="EMBL" id="DQ535890">
    <property type="protein sequence ID" value="ABF93229.1"/>
    <property type="molecule type" value="Genomic_DNA"/>
</dbReference>
<protein>
    <submittedName>
        <fullName evidence="3">Uncharacterized protein orf14</fullName>
    </submittedName>
    <submittedName>
        <fullName evidence="2">Uncharacterized protein orf15</fullName>
    </submittedName>
</protein>
<feature type="transmembrane region" description="Helical" evidence="1">
    <location>
        <begin position="12"/>
        <end position="33"/>
    </location>
</feature>
<accession>Q199X3</accession>
<keyword evidence="1" id="KW-0472">Membrane</keyword>
<evidence type="ECO:0000313" key="3">
    <source>
        <dbReference type="EMBL" id="ABF93250.1"/>
    </source>
</evidence>
<keyword evidence="1" id="KW-1133">Transmembrane helix</keyword>
<keyword evidence="1" id="KW-0812">Transmembrane</keyword>
<dbReference type="EMBL" id="DQ535891">
    <property type="protein sequence ID" value="ABF93250.1"/>
    <property type="molecule type" value="Genomic_DNA"/>
</dbReference>
<evidence type="ECO:0000313" key="2">
    <source>
        <dbReference type="EMBL" id="ABF93229.1"/>
    </source>
</evidence>
<reference evidence="3" key="2">
    <citation type="submission" date="2006-05" db="EMBL/GenBank/DDBJ databases">
        <title>Sequencing of Campylobacter jejuni ZX LOS locus.</title>
        <authorList>
            <person name="Jiang H."/>
            <person name="Zhang M."/>
            <person name="Gu Y."/>
            <person name="Zhang J."/>
        </authorList>
    </citation>
    <scope>NUCLEOTIDE SEQUENCE</scope>
    <source>
        <strain evidence="3">ZX</strain>
    </source>
</reference>
<gene>
    <name evidence="3" type="primary">orf14</name>
    <name evidence="2" type="synonym">orf15</name>
</gene>
<organism evidence="3">
    <name type="scientific">Campylobacter jejuni</name>
    <dbReference type="NCBI Taxonomy" id="197"/>
    <lineage>
        <taxon>Bacteria</taxon>
        <taxon>Pseudomonadati</taxon>
        <taxon>Campylobacterota</taxon>
        <taxon>Epsilonproteobacteria</taxon>
        <taxon>Campylobacterales</taxon>
        <taxon>Campylobacteraceae</taxon>
        <taxon>Campylobacter</taxon>
    </lineage>
</organism>